<proteinExistence type="predicted"/>
<comment type="caution">
    <text evidence="1">The sequence shown here is derived from an EMBL/GenBank/DDBJ whole genome shotgun (WGS) entry which is preliminary data.</text>
</comment>
<dbReference type="RefSeq" id="WP_232527303.1">
    <property type="nucleotide sequence ID" value="NZ_CP015267.1"/>
</dbReference>
<reference evidence="2" key="2">
    <citation type="submission" date="2023-06" db="EMBL/GenBank/DDBJ databases">
        <title>Itaconate inhibition of nontuberculous mycobacteria.</title>
        <authorList>
            <person name="Spilker T."/>
        </authorList>
    </citation>
    <scope>NUCLEOTIDE SEQUENCE [LARGE SCALE GENOMIC DNA]</scope>
    <source>
        <strain evidence="2">FLAC1071</strain>
    </source>
</reference>
<evidence type="ECO:0000313" key="1">
    <source>
        <dbReference type="EMBL" id="MDM3929621.1"/>
    </source>
</evidence>
<keyword evidence="1" id="KW-0378">Hydrolase</keyword>
<dbReference type="GO" id="GO:0016787">
    <property type="term" value="F:hydrolase activity"/>
    <property type="evidence" value="ECO:0007669"/>
    <property type="project" value="UniProtKB-KW"/>
</dbReference>
<dbReference type="PANTHER" id="PTHR39456">
    <property type="entry name" value="METAL-DEPENDENT HYDROLASE"/>
    <property type="match status" value="1"/>
</dbReference>
<name>A0ABT7P9A0_MYCIT</name>
<dbReference type="InterPro" id="IPR016516">
    <property type="entry name" value="UCP07580"/>
</dbReference>
<accession>A0ABT7P9A0</accession>
<organism evidence="1 2">
    <name type="scientific">Mycobacterium intracellulare subsp. chimaera</name>
    <dbReference type="NCBI Taxonomy" id="222805"/>
    <lineage>
        <taxon>Bacteria</taxon>
        <taxon>Bacillati</taxon>
        <taxon>Actinomycetota</taxon>
        <taxon>Actinomycetes</taxon>
        <taxon>Mycobacteriales</taxon>
        <taxon>Mycobacteriaceae</taxon>
        <taxon>Mycobacterium</taxon>
        <taxon>Mycobacterium avium complex (MAC)</taxon>
    </lineage>
</organism>
<dbReference type="EMBL" id="JASZZX010000042">
    <property type="protein sequence ID" value="MDM3929621.1"/>
    <property type="molecule type" value="Genomic_DNA"/>
</dbReference>
<protein>
    <submittedName>
        <fullName evidence="1">Metal-dependent hydrolase</fullName>
    </submittedName>
</protein>
<reference evidence="1 2" key="1">
    <citation type="submission" date="2023-06" db="EMBL/GenBank/DDBJ databases">
        <title>Itaconate inhibition of nontuberculous mycobacteria.</title>
        <authorList>
            <person name="Breen P."/>
            <person name="Zimbric M."/>
            <person name="Caverly L."/>
        </authorList>
    </citation>
    <scope>NUCLEOTIDE SEQUENCE [LARGE SCALE GENOMIC DNA]</scope>
    <source>
        <strain evidence="1 2">FLAC1071</strain>
    </source>
</reference>
<dbReference type="PANTHER" id="PTHR39456:SF1">
    <property type="entry name" value="METAL-DEPENDENT HYDROLASE"/>
    <property type="match status" value="1"/>
</dbReference>
<dbReference type="Proteomes" id="UP001529272">
    <property type="component" value="Unassembled WGS sequence"/>
</dbReference>
<evidence type="ECO:0000313" key="2">
    <source>
        <dbReference type="Proteomes" id="UP001529272"/>
    </source>
</evidence>
<sequence length="357" mass="40642">MSRRGRRLRITADRRGCPGKSGWLIRAYVFFIVYCHQKIAGDVAIREDGFSMTNLKVRRVRFDLGGDDIPFNWQPERPAFAMQCNLISFFAPGFEKFVVDATREAIPLMTDPAAIEEANLYLRQEAQHSSAHVRHINALCRRWPGLQQVADDIIASYDELTATKPLDWRLAYTAVVEATFTPYFKVFLDHDDKLFEPADERVASLFMWHFVEEIEHRSSALVVYNAIRNDFRFRAKTIPSVIKHLGTILAIAHEGFRKHVPAEDGGELARLFPKGFSVKALRDSMKAAKELQRPDQATYAGVPKREMLAMLKGLVIAQGPNHDPELEVLPDLAGRWFKRFDEEPKSAAHWYTVGVGA</sequence>
<dbReference type="Pfam" id="PF10118">
    <property type="entry name" value="Metal_hydrol"/>
    <property type="match status" value="1"/>
</dbReference>
<gene>
    <name evidence="1" type="ORF">QRB35_26955</name>
</gene>
<keyword evidence="2" id="KW-1185">Reference proteome</keyword>